<comment type="caution">
    <text evidence="1">The sequence shown here is derived from an EMBL/GenBank/DDBJ whole genome shotgun (WGS) entry which is preliminary data.</text>
</comment>
<name>A0A433QBU8_9FUNG</name>
<evidence type="ECO:0000313" key="2">
    <source>
        <dbReference type="Proteomes" id="UP000274822"/>
    </source>
</evidence>
<evidence type="ECO:0000313" key="1">
    <source>
        <dbReference type="EMBL" id="RUS27257.1"/>
    </source>
</evidence>
<reference evidence="1 2" key="1">
    <citation type="journal article" date="2018" name="New Phytol.">
        <title>Phylogenomics of Endogonaceae and evolution of mycorrhizas within Mucoromycota.</title>
        <authorList>
            <person name="Chang Y."/>
            <person name="Desiro A."/>
            <person name="Na H."/>
            <person name="Sandor L."/>
            <person name="Lipzen A."/>
            <person name="Clum A."/>
            <person name="Barry K."/>
            <person name="Grigoriev I.V."/>
            <person name="Martin F.M."/>
            <person name="Stajich J.E."/>
            <person name="Smith M.E."/>
            <person name="Bonito G."/>
            <person name="Spatafora J.W."/>
        </authorList>
    </citation>
    <scope>NUCLEOTIDE SEQUENCE [LARGE SCALE GENOMIC DNA]</scope>
    <source>
        <strain evidence="1 2">AD002</strain>
    </source>
</reference>
<protein>
    <submittedName>
        <fullName evidence="1">Uncharacterized protein</fullName>
    </submittedName>
</protein>
<feature type="non-terminal residue" evidence="1">
    <location>
        <position position="63"/>
    </location>
</feature>
<keyword evidence="2" id="KW-1185">Reference proteome</keyword>
<gene>
    <name evidence="1" type="ORF">BC938DRAFT_483512</name>
</gene>
<organism evidence="1 2">
    <name type="scientific">Jimgerdemannia flammicorona</name>
    <dbReference type="NCBI Taxonomy" id="994334"/>
    <lineage>
        <taxon>Eukaryota</taxon>
        <taxon>Fungi</taxon>
        <taxon>Fungi incertae sedis</taxon>
        <taxon>Mucoromycota</taxon>
        <taxon>Mucoromycotina</taxon>
        <taxon>Endogonomycetes</taxon>
        <taxon>Endogonales</taxon>
        <taxon>Endogonaceae</taxon>
        <taxon>Jimgerdemannia</taxon>
    </lineage>
</organism>
<dbReference type="EMBL" id="RBNJ01008780">
    <property type="protein sequence ID" value="RUS27257.1"/>
    <property type="molecule type" value="Genomic_DNA"/>
</dbReference>
<dbReference type="Proteomes" id="UP000274822">
    <property type="component" value="Unassembled WGS sequence"/>
</dbReference>
<sequence>MPLPKCLGCKTADVWVDGNGVPSHLDRPSNQRRLGMVWEELSAESRLGRFNAGLTNVTTIVTQ</sequence>
<accession>A0A433QBU8</accession>
<dbReference type="AlphaFoldDB" id="A0A433QBU8"/>
<proteinExistence type="predicted"/>